<proteinExistence type="predicted"/>
<comment type="caution">
    <text evidence="1">The sequence shown here is derived from an EMBL/GenBank/DDBJ whole genome shotgun (WGS) entry which is preliminary data.</text>
</comment>
<evidence type="ECO:0000313" key="1">
    <source>
        <dbReference type="EMBL" id="GAA3113589.1"/>
    </source>
</evidence>
<dbReference type="Proteomes" id="UP001501637">
    <property type="component" value="Unassembled WGS sequence"/>
</dbReference>
<keyword evidence="2" id="KW-1185">Reference proteome</keyword>
<dbReference type="EMBL" id="BAAAUG010000069">
    <property type="protein sequence ID" value="GAA3113589.1"/>
    <property type="molecule type" value="Genomic_DNA"/>
</dbReference>
<organism evidence="1 2">
    <name type="scientific">Streptomyces rectiviolaceus</name>
    <dbReference type="NCBI Taxonomy" id="332591"/>
    <lineage>
        <taxon>Bacteria</taxon>
        <taxon>Bacillati</taxon>
        <taxon>Actinomycetota</taxon>
        <taxon>Actinomycetes</taxon>
        <taxon>Kitasatosporales</taxon>
        <taxon>Streptomycetaceae</taxon>
        <taxon>Streptomyces</taxon>
    </lineage>
</organism>
<protein>
    <submittedName>
        <fullName evidence="1">Uncharacterized protein</fullName>
    </submittedName>
</protein>
<accession>A0ABP6ML15</accession>
<sequence length="78" mass="8760">MFGAHRVGHQFLCLPQDSPGHGPIVQPGYGEHIRAEKSVTQNCPNPWIGTPALFVAGRRERQLFPRLVCRQSVEHRSC</sequence>
<evidence type="ECO:0000313" key="2">
    <source>
        <dbReference type="Proteomes" id="UP001501637"/>
    </source>
</evidence>
<gene>
    <name evidence="1" type="ORF">GCM10010449_39750</name>
</gene>
<reference evidence="2" key="1">
    <citation type="journal article" date="2019" name="Int. J. Syst. Evol. Microbiol.">
        <title>The Global Catalogue of Microorganisms (GCM) 10K type strain sequencing project: providing services to taxonomists for standard genome sequencing and annotation.</title>
        <authorList>
            <consortium name="The Broad Institute Genomics Platform"/>
            <consortium name="The Broad Institute Genome Sequencing Center for Infectious Disease"/>
            <person name="Wu L."/>
            <person name="Ma J."/>
        </authorList>
    </citation>
    <scope>NUCLEOTIDE SEQUENCE [LARGE SCALE GENOMIC DNA]</scope>
    <source>
        <strain evidence="2">JCM 9092</strain>
    </source>
</reference>
<name>A0ABP6ML15_9ACTN</name>